<sequence length="134" mass="14902">MKYTAKAHSTAKNKAVIKIKEAEIAFGITPETADTLVNPAELLLGSLSACVLKNVERFSNLMHFEYSNAEIIVNAIRIEKPPKLDEINYELTIYSEDKNLNINLLKKNIENFGTIFNTLKSSCSISGKIIVISI</sequence>
<protein>
    <submittedName>
        <fullName evidence="1">OsmC family protein</fullName>
    </submittedName>
</protein>
<dbReference type="Proteomes" id="UP000817854">
    <property type="component" value="Unassembled WGS sequence"/>
</dbReference>
<dbReference type="SUPFAM" id="SSF82784">
    <property type="entry name" value="OsmC-like"/>
    <property type="match status" value="1"/>
</dbReference>
<reference evidence="1" key="1">
    <citation type="submission" date="2019-05" db="EMBL/GenBank/DDBJ databases">
        <authorList>
            <person name="Lianzixin W."/>
        </authorList>
    </citation>
    <scope>NUCLEOTIDE SEQUENCE</scope>
    <source>
        <strain evidence="1">EC11</strain>
    </source>
</reference>
<reference evidence="1" key="2">
    <citation type="submission" date="2020-02" db="EMBL/GenBank/DDBJ databases">
        <title>Flavobacterium profundi sp. nov., isolated from a deep-sea seamount.</title>
        <authorList>
            <person name="Zhang D.-C."/>
        </authorList>
    </citation>
    <scope>NUCLEOTIDE SEQUENCE</scope>
    <source>
        <strain evidence="1">EC11</strain>
    </source>
</reference>
<accession>A0ABX0ISD0</accession>
<gene>
    <name evidence="1" type="ORF">FIA58_003785</name>
</gene>
<dbReference type="InterPro" id="IPR003718">
    <property type="entry name" value="OsmC/Ohr_fam"/>
</dbReference>
<comment type="caution">
    <text evidence="1">The sequence shown here is derived from an EMBL/GenBank/DDBJ whole genome shotgun (WGS) entry which is preliminary data.</text>
</comment>
<dbReference type="InterPro" id="IPR015946">
    <property type="entry name" value="KH_dom-like_a/b"/>
</dbReference>
<organism evidence="1 2">
    <name type="scientific">Flavobacterium jejuense</name>
    <dbReference type="NCBI Taxonomy" id="1544455"/>
    <lineage>
        <taxon>Bacteria</taxon>
        <taxon>Pseudomonadati</taxon>
        <taxon>Bacteroidota</taxon>
        <taxon>Flavobacteriia</taxon>
        <taxon>Flavobacteriales</taxon>
        <taxon>Flavobacteriaceae</taxon>
        <taxon>Flavobacterium</taxon>
    </lineage>
</organism>
<evidence type="ECO:0000313" key="2">
    <source>
        <dbReference type="Proteomes" id="UP000817854"/>
    </source>
</evidence>
<dbReference type="RefSeq" id="WP_140960229.1">
    <property type="nucleotide sequence ID" value="NZ_VEVQ02000002.1"/>
</dbReference>
<name>A0ABX0ISD0_9FLAO</name>
<evidence type="ECO:0000313" key="1">
    <source>
        <dbReference type="EMBL" id="NHN24789.1"/>
    </source>
</evidence>
<dbReference type="Gene3D" id="3.30.300.20">
    <property type="match status" value="1"/>
</dbReference>
<keyword evidence="2" id="KW-1185">Reference proteome</keyword>
<proteinExistence type="predicted"/>
<dbReference type="EMBL" id="VEVQ02000002">
    <property type="protein sequence ID" value="NHN24789.1"/>
    <property type="molecule type" value="Genomic_DNA"/>
</dbReference>
<dbReference type="Pfam" id="PF02566">
    <property type="entry name" value="OsmC"/>
    <property type="match status" value="1"/>
</dbReference>
<dbReference type="InterPro" id="IPR036102">
    <property type="entry name" value="OsmC/Ohrsf"/>
</dbReference>